<feature type="region of interest" description="Disordered" evidence="1">
    <location>
        <begin position="568"/>
        <end position="590"/>
    </location>
</feature>
<feature type="compositionally biased region" description="Basic and acidic residues" evidence="1">
    <location>
        <begin position="568"/>
        <end position="581"/>
    </location>
</feature>
<dbReference type="SUPFAM" id="SSF48425">
    <property type="entry name" value="Sec7 domain"/>
    <property type="match status" value="1"/>
</dbReference>
<feature type="region of interest" description="Disordered" evidence="1">
    <location>
        <begin position="845"/>
        <end position="872"/>
    </location>
</feature>
<feature type="region of interest" description="Disordered" evidence="1">
    <location>
        <begin position="1677"/>
        <end position="1696"/>
    </location>
</feature>
<gene>
    <name evidence="3" type="ORF">RDWZM_009902</name>
</gene>
<feature type="region of interest" description="Disordered" evidence="1">
    <location>
        <begin position="610"/>
        <end position="664"/>
    </location>
</feature>
<dbReference type="EMBL" id="JAPWDV010000004">
    <property type="protein sequence ID" value="KAJ6215402.1"/>
    <property type="molecule type" value="Genomic_DNA"/>
</dbReference>
<feature type="compositionally biased region" description="Low complexity" evidence="1">
    <location>
        <begin position="355"/>
        <end position="375"/>
    </location>
</feature>
<dbReference type="GO" id="GO:0005085">
    <property type="term" value="F:guanyl-nucleotide exchange factor activity"/>
    <property type="evidence" value="ECO:0007669"/>
    <property type="project" value="InterPro"/>
</dbReference>
<accession>A0A9Q0M0Z1</accession>
<dbReference type="Gene3D" id="1.10.1000.11">
    <property type="entry name" value="Arf Nucleotide-binding Site Opener,domain 2"/>
    <property type="match status" value="1"/>
</dbReference>
<sequence length="2332" mass="269981">MEQLLKNISKEYGRQDKIKEYCSKLSDQLSNNANPNKAEFYNSENLSTILYIFKIGISISNQNGKSSKSHQLGFDLLRLYVREINSYGTDGLKQKTVTRVIESCSNSLNGTLFDDIDNEDVLDSEIRLELMTLIIEIVTTYGAYLKMKHLVEIIETCQKQINQYVTESTKSIQSSRSGNASSSRFPVSSLFQFGSNSLSAILNATTTRTCPSIVNDKHLSTIYLTGGQACHYLVKNKLNDKPSCKRGTYEPKRCDIIHLFLYLCQKLQQILNIFLEMQTMPTTEDPNFVVVNNGNIEIICKLNHCFYLKCLHCILITIPDKWEQMTLDIAEITCNKIVPILIKILMPMKMNLNPSETSSSSSSASSSSNDQSHSSAVGRGAEKMTSATTNKDLFSNTLNYQERQFIYKISMEILRLFGMDASMRPLLESLFFHILLLPPLEQRLDSLIFVQEVFKNPSFLSILMLIPIEQTYNYTPSQNLNYLDLIKIFIDAIVQASNSDNSLLVQLSSICMRTLFNTMNNLVSRNQVGHETTLSKWLHSTSGENIIDCFFSNYYKYDSYMEQYDERMAKGTNDRSSDTKDPQQSISRKQIMDLKKRIYGGDLKTIEHFTTKSNSCRPESVQSSTKKGTLPESDSSKQPTRTQTPLPQSEQNQQQHKKPKRSYVNENFNYHDRLRELIKSDEQSSSLNSNDLEANEMPERLDLSESTVFEDQSSSSSDSTESDEEIKQISVDNQTLSSDNVAEVREKLGKLSLNTETDTNVEAAMGDDQKNEKNDKVSDKVNDKVSDEVSDKDQDQDNDKVSDKGNDEDNVNNVADIDESGSVSEYLSLDMLFNVKSDKNKNEYMQVDDDNHNYSNESLKKESNLSPARSLSSSSIVTDLDARIRNFERALANIYTQKLVKLIETELIYERNLVQIDESIQLFASNYCKHLFDCLKQMNIHNNQDSSMDNNYTHKFTEEATEEEISMLREYSYLVESLFINADGIYLATYSVLLLNVKLIYNEYYHDEYYYYRHTGRIPMTVADFIDAMFDYQTTIYLSSSFVAEIYENVLQWNFLETISDDMETFETISLVKLLKDVEIIDPSKPNAFKLSDYVRLEQLGRNEDQYAFSSTNERQNEIDRIVENQKHLATIIKCFLFHFSEQLFNCLAYGLNGKFSNYQTIVNTLESVNGTFISSACTMMDCLDKQSLGQLTCNSSYLQTMETFLNLFINVQFNAGLERLYELFLRFIMKPSSSQLDTFCFVNLRKSNTTPDLSATITTTTTSTSTSTTSSSSSSIVVVLTPQQFISIKTLLIRSGEVASHCPKIWHYVFDLCRFVYDLENFHSRSSYSSSILNRTKSSIETILRSNIKDKASLPSSSSSWTIIDSDTIGSKSATFSSSFKTFPGLNEIETNNTEIMFNQLIDNIRLRNNEFDNRGKEMGQLIEYLTRFVEQIFEDVALKYNLSLVNGFIEHLGTYRCELKYEPKTEMTNEIVVDHSTEKIEEKINSFMLTRLVDVILRFVRNGRPLLHFMKIWPNAAKNLCLASAIVDQINSKKAITSMHKIIDATLAAYNEPEFFNFNESLFKPYEHLLYFELNDSSLEFQQELILNSIYEFVENSSNEIRSGWRAIFNSLKGLRLHENVISSKKISTLIDIFNAFFRTDNMTTISYASADFISCIFRLLRDITENTEQSITIESNDVPNQQSNVHHNTDSNRPQTRKELFILLLKYVQRIFRLITNGHNLSDETFMIAPHVRARKWFNRHINLDLLKAKIDYYNLKEENDFGLNQIEHIINELSLKNKCNNFSASTHLWLLLFDEYANTIDVSSIEFRPILLEVFFALFQDICEKDETHLFVLNCFNHIIIPLMQSLLFKHDNLDIDHGEQYNDMKNSMEMFNDSIIKFIGKYFEDQPEAFHSESIIRTSIGLLLRQTLLIYIECLLNEYHQSIELFSLILLRRLMSSINRRIVSTYFWDIIIDCYRLGHKMTIHPFEIITSTAMYGKRLKVNNIVQLIIEKCMQKTDYTRKRAEQIFSIDQNDANRCGYLIRTQFDLENLREDYDVEVDIRNPLIFVNTTTKPRHKKFQSVRYNFMIARLHSHMVLNQIFGSLFTYNTKTSLTNWIGAIEPCNTDDHCPMFDLTWKQYQDICSCLKQSYDIAMIFDDQDELKMLVTFLCNKNTGLVNLHQLSALVWSLRFDLTFGLCMNKCIRNEKFSKAFDWIIYDLFTQYKYRLVLEMVVKYYCALLSNSGNQHPPVLTSTRKVDFQRKAMKNDKRLLYQDIQDFLKLWSNILCKCIELHIDIDDNDSFQFIMCTYRGMIGKFKSFKNFSNEQVHFTIEKWFERLALQTKEKETS</sequence>
<dbReference type="InterPro" id="IPR023394">
    <property type="entry name" value="Sec7_C_sf"/>
</dbReference>
<proteinExistence type="predicted"/>
<feature type="compositionally biased region" description="Low complexity" evidence="1">
    <location>
        <begin position="705"/>
        <end position="719"/>
    </location>
</feature>
<feature type="compositionally biased region" description="Polar residues" evidence="1">
    <location>
        <begin position="611"/>
        <end position="654"/>
    </location>
</feature>
<comment type="caution">
    <text evidence="3">The sequence shown here is derived from an EMBL/GenBank/DDBJ whole genome shotgun (WGS) entry which is preliminary data.</text>
</comment>
<dbReference type="InterPro" id="IPR035999">
    <property type="entry name" value="Sec7_dom_sf"/>
</dbReference>
<dbReference type="GO" id="GO:0032012">
    <property type="term" value="P:regulation of ARF protein signal transduction"/>
    <property type="evidence" value="ECO:0007669"/>
    <property type="project" value="InterPro"/>
</dbReference>
<evidence type="ECO:0000313" key="3">
    <source>
        <dbReference type="EMBL" id="KAJ6215402.1"/>
    </source>
</evidence>
<feature type="region of interest" description="Disordered" evidence="1">
    <location>
        <begin position="753"/>
        <end position="818"/>
    </location>
</feature>
<evidence type="ECO:0000256" key="1">
    <source>
        <dbReference type="SAM" id="MobiDB-lite"/>
    </source>
</evidence>
<feature type="region of interest" description="Disordered" evidence="1">
    <location>
        <begin position="354"/>
        <end position="384"/>
    </location>
</feature>
<feature type="compositionally biased region" description="Basic and acidic residues" evidence="1">
    <location>
        <begin position="767"/>
        <end position="807"/>
    </location>
</feature>
<evidence type="ECO:0000259" key="2">
    <source>
        <dbReference type="Pfam" id="PF09324"/>
    </source>
</evidence>
<feature type="domain" description="Mon2/Sec7/BIG1-like HDS" evidence="2">
    <location>
        <begin position="1556"/>
        <end position="1618"/>
    </location>
</feature>
<name>A0A9Q0M0Z1_BLOTA</name>
<dbReference type="Pfam" id="PF09324">
    <property type="entry name" value="Sec7-like_HDS"/>
    <property type="match status" value="1"/>
</dbReference>
<evidence type="ECO:0000313" key="4">
    <source>
        <dbReference type="Proteomes" id="UP001142055"/>
    </source>
</evidence>
<protein>
    <recommendedName>
        <fullName evidence="2">Mon2/Sec7/BIG1-like HDS domain-containing protein</fullName>
    </recommendedName>
</protein>
<feature type="compositionally biased region" description="Polar residues" evidence="1">
    <location>
        <begin position="730"/>
        <end position="740"/>
    </location>
</feature>
<feature type="region of interest" description="Disordered" evidence="1">
    <location>
        <begin position="705"/>
        <end position="740"/>
    </location>
</feature>
<dbReference type="OMA" id="NDESCHQ"/>
<dbReference type="InterPro" id="IPR015403">
    <property type="entry name" value="Mon2/Sec7/BIG1-like_HDS"/>
</dbReference>
<dbReference type="Proteomes" id="UP001142055">
    <property type="component" value="Chromosome 4"/>
</dbReference>
<keyword evidence="4" id="KW-1185">Reference proteome</keyword>
<reference evidence="3" key="1">
    <citation type="submission" date="2022-12" db="EMBL/GenBank/DDBJ databases">
        <title>Genome assemblies of Blomia tropicalis.</title>
        <authorList>
            <person name="Cui Y."/>
        </authorList>
    </citation>
    <scope>NUCLEOTIDE SEQUENCE</scope>
    <source>
        <tissue evidence="3">Adult mites</tissue>
    </source>
</reference>
<organism evidence="3 4">
    <name type="scientific">Blomia tropicalis</name>
    <name type="common">Mite</name>
    <dbReference type="NCBI Taxonomy" id="40697"/>
    <lineage>
        <taxon>Eukaryota</taxon>
        <taxon>Metazoa</taxon>
        <taxon>Ecdysozoa</taxon>
        <taxon>Arthropoda</taxon>
        <taxon>Chelicerata</taxon>
        <taxon>Arachnida</taxon>
        <taxon>Acari</taxon>
        <taxon>Acariformes</taxon>
        <taxon>Sarcoptiformes</taxon>
        <taxon>Astigmata</taxon>
        <taxon>Glycyphagoidea</taxon>
        <taxon>Echimyopodidae</taxon>
        <taxon>Blomia</taxon>
    </lineage>
</organism>